<keyword evidence="2" id="KW-1185">Reference proteome</keyword>
<dbReference type="OrthoDB" id="27846at2157"/>
<organism evidence="1 2">
    <name type="scientific">Salinadaptatus halalkaliphilus</name>
    <dbReference type="NCBI Taxonomy" id="2419781"/>
    <lineage>
        <taxon>Archaea</taxon>
        <taxon>Methanobacteriati</taxon>
        <taxon>Methanobacteriota</taxon>
        <taxon>Stenosarchaea group</taxon>
        <taxon>Halobacteria</taxon>
        <taxon>Halobacteriales</taxon>
        <taxon>Natrialbaceae</taxon>
        <taxon>Salinadaptatus</taxon>
    </lineage>
</organism>
<evidence type="ECO:0000313" key="2">
    <source>
        <dbReference type="Proteomes" id="UP000318864"/>
    </source>
</evidence>
<dbReference type="InterPro" id="IPR029045">
    <property type="entry name" value="ClpP/crotonase-like_dom_sf"/>
</dbReference>
<dbReference type="PANTHER" id="PTHR11941">
    <property type="entry name" value="ENOYL-COA HYDRATASE-RELATED"/>
    <property type="match status" value="1"/>
</dbReference>
<sequence length="221" mass="23562">MAAVDTSLIELDRSSDVAEVRLNQPDKLNALNPEMVQGLHDAFSALSDERGTPVMLAGNGRVTCAGMDTDIVSGDYQGEHGDLNDVLQEVYDLIETHPGPVAMAGKGAVVGAASLLAFSCELTYLGEETTFAIPEVKYGITATRATQQLPDLVGRHVAAELLLTGDELEPERARDLGIANDVVPDDEVEDHTRDVLATIAEHDDEIVAELIDGLAPDWGDT</sequence>
<dbReference type="Pfam" id="PF00378">
    <property type="entry name" value="ECH_1"/>
    <property type="match status" value="1"/>
</dbReference>
<dbReference type="EMBL" id="RBZW01000011">
    <property type="protein sequence ID" value="THE66327.1"/>
    <property type="molecule type" value="Genomic_DNA"/>
</dbReference>
<dbReference type="RefSeq" id="WP_141463308.1">
    <property type="nucleotide sequence ID" value="NZ_RBZW01000011.1"/>
</dbReference>
<name>A0A4V3VLN7_9EURY</name>
<dbReference type="Gene3D" id="3.90.226.10">
    <property type="entry name" value="2-enoyl-CoA Hydratase, Chain A, domain 1"/>
    <property type="match status" value="1"/>
</dbReference>
<dbReference type="Proteomes" id="UP000318864">
    <property type="component" value="Unassembled WGS sequence"/>
</dbReference>
<dbReference type="GO" id="GO:0016853">
    <property type="term" value="F:isomerase activity"/>
    <property type="evidence" value="ECO:0007669"/>
    <property type="project" value="UniProtKB-KW"/>
</dbReference>
<reference evidence="1 2" key="1">
    <citation type="submission" date="2018-10" db="EMBL/GenBank/DDBJ databases">
        <title>Natronolimnobius sp. XQ-INN 246 isolated from Inner Mongolia Autonomous Region of China.</title>
        <authorList>
            <person name="Xue Q."/>
        </authorList>
    </citation>
    <scope>NUCLEOTIDE SEQUENCE [LARGE SCALE GENOMIC DNA]</scope>
    <source>
        <strain evidence="1 2">XQ-INN 246</strain>
    </source>
</reference>
<evidence type="ECO:0000313" key="1">
    <source>
        <dbReference type="EMBL" id="THE66327.1"/>
    </source>
</evidence>
<comment type="caution">
    <text evidence="1">The sequence shown here is derived from an EMBL/GenBank/DDBJ whole genome shotgun (WGS) entry which is preliminary data.</text>
</comment>
<keyword evidence="1" id="KW-0413">Isomerase</keyword>
<dbReference type="PANTHER" id="PTHR11941:SF54">
    <property type="entry name" value="ENOYL-COA HYDRATASE, MITOCHONDRIAL"/>
    <property type="match status" value="1"/>
</dbReference>
<proteinExistence type="predicted"/>
<accession>A0A4V3VLN7</accession>
<dbReference type="SUPFAM" id="SSF52096">
    <property type="entry name" value="ClpP/crotonase"/>
    <property type="match status" value="1"/>
</dbReference>
<gene>
    <name evidence="1" type="ORF">D8Y22_03385</name>
</gene>
<dbReference type="CDD" id="cd06558">
    <property type="entry name" value="crotonase-like"/>
    <property type="match status" value="1"/>
</dbReference>
<protein>
    <submittedName>
        <fullName evidence="1">Enoyl-CoA hydratase/isomerase family protein</fullName>
    </submittedName>
</protein>
<dbReference type="GO" id="GO:0006635">
    <property type="term" value="P:fatty acid beta-oxidation"/>
    <property type="evidence" value="ECO:0007669"/>
    <property type="project" value="TreeGrafter"/>
</dbReference>
<dbReference type="InterPro" id="IPR001753">
    <property type="entry name" value="Enoyl-CoA_hydra/iso"/>
</dbReference>
<dbReference type="AlphaFoldDB" id="A0A4V3VLN7"/>